<feature type="region of interest" description="Disordered" evidence="4">
    <location>
        <begin position="491"/>
        <end position="563"/>
    </location>
</feature>
<dbReference type="PANTHER" id="PTHR48449:SF2">
    <property type="entry name" value="UBIQUITIN-LIKE PROTEASE FAMILY PROFILE DOMAIN-CONTAINING PROTEIN"/>
    <property type="match status" value="1"/>
</dbReference>
<protein>
    <submittedName>
        <fullName evidence="6">(thale cress) hypothetical protein</fullName>
    </submittedName>
</protein>
<comment type="similarity">
    <text evidence="1">Belongs to the peptidase C48 family.</text>
</comment>
<dbReference type="SUPFAM" id="SSF54001">
    <property type="entry name" value="Cysteine proteinases"/>
    <property type="match status" value="1"/>
</dbReference>
<evidence type="ECO:0000256" key="4">
    <source>
        <dbReference type="SAM" id="MobiDB-lite"/>
    </source>
</evidence>
<accession>A0A7G2FHT8</accession>
<keyword evidence="2" id="KW-0645">Protease</keyword>
<proteinExistence type="inferred from homology"/>
<keyword evidence="3" id="KW-0378">Hydrolase</keyword>
<dbReference type="EMBL" id="LR881470">
    <property type="protein sequence ID" value="CAD5332922.1"/>
    <property type="molecule type" value="Genomic_DNA"/>
</dbReference>
<evidence type="ECO:0000256" key="1">
    <source>
        <dbReference type="ARBA" id="ARBA00005234"/>
    </source>
</evidence>
<feature type="region of interest" description="Disordered" evidence="4">
    <location>
        <begin position="295"/>
        <end position="314"/>
    </location>
</feature>
<organism evidence="6 7">
    <name type="scientific">Arabidopsis thaliana</name>
    <name type="common">Mouse-ear cress</name>
    <dbReference type="NCBI Taxonomy" id="3702"/>
    <lineage>
        <taxon>Eukaryota</taxon>
        <taxon>Viridiplantae</taxon>
        <taxon>Streptophyta</taxon>
        <taxon>Embryophyta</taxon>
        <taxon>Tracheophyta</taxon>
        <taxon>Spermatophyta</taxon>
        <taxon>Magnoliopsida</taxon>
        <taxon>eudicotyledons</taxon>
        <taxon>Gunneridae</taxon>
        <taxon>Pentapetalae</taxon>
        <taxon>rosids</taxon>
        <taxon>malvids</taxon>
        <taxon>Brassicales</taxon>
        <taxon>Brassicaceae</taxon>
        <taxon>Camelineae</taxon>
        <taxon>Arabidopsis</taxon>
    </lineage>
</organism>
<dbReference type="GO" id="GO:0006508">
    <property type="term" value="P:proteolysis"/>
    <property type="evidence" value="ECO:0007669"/>
    <property type="project" value="UniProtKB-KW"/>
</dbReference>
<evidence type="ECO:0000256" key="3">
    <source>
        <dbReference type="ARBA" id="ARBA00022801"/>
    </source>
</evidence>
<dbReference type="Pfam" id="PF02902">
    <property type="entry name" value="Peptidase_C48"/>
    <property type="match status" value="1"/>
</dbReference>
<dbReference type="InterPro" id="IPR015410">
    <property type="entry name" value="DUF1985"/>
</dbReference>
<sequence length="847" mass="93083">MEEVELPNRLIAFGEKPLGERVNVYNKIKTLCSIINALDDEERAFIINSSLGGLMDFPNKPAFSASYSLFLLSRQLEVAKPHEIWIVYASTPVRFSLREFKIVTGLPCGKYPKVPKKKKKGTAGTQIPYYSSLFGLEEDMMTTSIKEREVEQLATTCITVQGFLYALQLVVLEAAPVIQEGPQIDEIVGSDSDVDPTVVVGPRQGVALKLGNAKDVDAKCEAYVDPIIYPDSRMNPSEDLSWSDDEDDVRVENLVKMAEEGKAFSNEMFGGGCIPSEVVVAVKKTKRGGKAKVVRGRKGTKTGRNTVGLRRKQKIPGVDEREGFDCLDANALSRMLDDKLKAQEKRIIEGESNNETASGDQESNPPPSYSRPLHSDFNLPSFQGDQAISTVDDGDSNMGDDTNTGVGGQSYAEIADNTATVVDVQSDAEIADNTATWMSSLTRRLQTTPPHSWMSRPTRRSHTTPPQSWTPRFLALCLTIQELLVGVEPTPQRGQVEGNDDFSLHSSQLQSRASEEPLADVSKVASSQIGDVAARETSLSPTQRDSDEDFTTPPPSNPSATKAAIGTVPDVEKTKLLVGHPSPLLSVGEVVTVPEERYQRSLSKIRGKSFISIVGDVSLSAKKIFDIIERKKQLTSKVMDALIKFSRHLLRTDDIDGEKLRVDVLGSKFVSQLTRLFLKFSKTSPPEDFIFPAALVELLMRVGEADRVRLFDEADFVYMPFNFDKKHWVALCVDLKAHKITTLDSNIQLRKDSTMCAELQPLAAMLPYLFKQANSSGDPISLHPFLIDRLHGIPQVTSSFDSGVFSVFLIHAHAAGGIEECVNFDVAALDQEAKKLVLTIILVGVAS</sequence>
<dbReference type="Proteomes" id="UP000516314">
    <property type="component" value="Chromosome 5"/>
</dbReference>
<feature type="region of interest" description="Disordered" evidence="4">
    <location>
        <begin position="447"/>
        <end position="468"/>
    </location>
</feature>
<evidence type="ECO:0000259" key="5">
    <source>
        <dbReference type="PROSITE" id="PS50600"/>
    </source>
</evidence>
<feature type="domain" description="Ubiquitin-like protease family profile" evidence="5">
    <location>
        <begin position="617"/>
        <end position="813"/>
    </location>
</feature>
<gene>
    <name evidence="6" type="ORF">AT9943_LOCUS20302</name>
</gene>
<evidence type="ECO:0000313" key="6">
    <source>
        <dbReference type="EMBL" id="CAD5332922.1"/>
    </source>
</evidence>
<dbReference type="PANTHER" id="PTHR48449">
    <property type="entry name" value="DUF1985 DOMAIN-CONTAINING PROTEIN"/>
    <property type="match status" value="1"/>
</dbReference>
<feature type="region of interest" description="Disordered" evidence="4">
    <location>
        <begin position="349"/>
        <end position="409"/>
    </location>
</feature>
<dbReference type="Gene3D" id="3.40.395.10">
    <property type="entry name" value="Adenoviral Proteinase, Chain A"/>
    <property type="match status" value="1"/>
</dbReference>
<evidence type="ECO:0000256" key="2">
    <source>
        <dbReference type="ARBA" id="ARBA00022670"/>
    </source>
</evidence>
<dbReference type="PROSITE" id="PS50600">
    <property type="entry name" value="ULP_PROTEASE"/>
    <property type="match status" value="1"/>
</dbReference>
<feature type="compositionally biased region" description="Polar residues" evidence="4">
    <location>
        <begin position="351"/>
        <end position="363"/>
    </location>
</feature>
<reference evidence="6 7" key="1">
    <citation type="submission" date="2020-09" db="EMBL/GenBank/DDBJ databases">
        <authorList>
            <person name="Ashkenazy H."/>
        </authorList>
    </citation>
    <scope>NUCLEOTIDE SEQUENCE [LARGE SCALE GENOMIC DNA]</scope>
    <source>
        <strain evidence="7">cv. Cdm-0</strain>
    </source>
</reference>
<name>A0A7G2FHT8_ARATH</name>
<dbReference type="Pfam" id="PF09331">
    <property type="entry name" value="DUF1985"/>
    <property type="match status" value="1"/>
</dbReference>
<evidence type="ECO:0000313" key="7">
    <source>
        <dbReference type="Proteomes" id="UP000516314"/>
    </source>
</evidence>
<dbReference type="AlphaFoldDB" id="A0A7G2FHT8"/>
<feature type="compositionally biased region" description="Polar residues" evidence="4">
    <location>
        <begin position="378"/>
        <end position="389"/>
    </location>
</feature>
<dbReference type="GO" id="GO:0008234">
    <property type="term" value="F:cysteine-type peptidase activity"/>
    <property type="evidence" value="ECO:0007669"/>
    <property type="project" value="InterPro"/>
</dbReference>
<dbReference type="InterPro" id="IPR003653">
    <property type="entry name" value="Peptidase_C48_C"/>
</dbReference>
<dbReference type="InterPro" id="IPR038765">
    <property type="entry name" value="Papain-like_cys_pep_sf"/>
</dbReference>